<organism evidence="1">
    <name type="scientific">Pediococcus pentosaceus CGMCC 7049</name>
    <dbReference type="NCBI Taxonomy" id="1460385"/>
    <lineage>
        <taxon>Bacteria</taxon>
        <taxon>Bacillati</taxon>
        <taxon>Bacillota</taxon>
        <taxon>Bacilli</taxon>
        <taxon>Lactobacillales</taxon>
        <taxon>Lactobacillaceae</taxon>
        <taxon>Pediococcus</taxon>
    </lineage>
</organism>
<evidence type="ECO:0000313" key="1">
    <source>
        <dbReference type="EMBL" id="XBS09133.1"/>
    </source>
</evidence>
<proteinExistence type="predicted"/>
<reference evidence="1" key="1">
    <citation type="submission" date="2014-02" db="EMBL/GenBank/DDBJ databases">
        <authorList>
            <person name="Zhao D."/>
            <person name="Dong X."/>
            <person name="Li Y."/>
            <person name="Lv L."/>
            <person name="Zhao D."/>
            <person name="Gao Y."/>
            <person name="Wang Y."/>
            <person name="Li Y."/>
        </authorList>
    </citation>
    <scope>NUCLEOTIDE SEQUENCE</scope>
    <source>
        <strain evidence="1">CGMCC 7049</strain>
    </source>
</reference>
<protein>
    <submittedName>
        <fullName evidence="1">Uncharacterized protein</fullName>
    </submittedName>
</protein>
<sequence length="58" mass="7113">MKMTKWGYISPTEIRIFSDLDKQFKQQRKKDDPKADRPFIVPKEKRETIKVDWRRGDM</sequence>
<gene>
    <name evidence="1" type="ORF">BB06_04195</name>
</gene>
<dbReference type="RefSeq" id="WP_172643145.1">
    <property type="nucleotide sequence ID" value="NZ_CP157400.1"/>
</dbReference>
<dbReference type="AlphaFoldDB" id="A0AAU7NP75"/>
<reference evidence="1" key="2">
    <citation type="submission" date="2024-05" db="EMBL/GenBank/DDBJ databases">
        <authorList>
            <person name="Chen H."/>
        </authorList>
    </citation>
    <scope>NUCLEOTIDE SEQUENCE</scope>
    <source>
        <strain evidence="1">CGMCC 7049</strain>
    </source>
</reference>
<dbReference type="EMBL" id="CP157400">
    <property type="protein sequence ID" value="XBS09133.1"/>
    <property type="molecule type" value="Genomic_DNA"/>
</dbReference>
<name>A0AAU7NP75_PEDPE</name>
<accession>A0AAU7NP75</accession>